<dbReference type="Proteomes" id="UP000182569">
    <property type="component" value="Chromosome"/>
</dbReference>
<dbReference type="AlphaFoldDB" id="A0A1J0GGY5"/>
<gene>
    <name evidence="1" type="ORF">A7L45_11360</name>
</gene>
<evidence type="ECO:0000313" key="1">
    <source>
        <dbReference type="EMBL" id="APC40625.1"/>
    </source>
</evidence>
<proteinExistence type="predicted"/>
<accession>A0A1J0GGY5</accession>
<keyword evidence="2" id="KW-1185">Reference proteome</keyword>
<protein>
    <submittedName>
        <fullName evidence="1">Uncharacterized protein</fullName>
    </submittedName>
</protein>
<dbReference type="RefSeq" id="WP_071612915.1">
    <property type="nucleotide sequence ID" value="NZ_CP015756.1"/>
</dbReference>
<dbReference type="EMBL" id="CP015756">
    <property type="protein sequence ID" value="APC40625.1"/>
    <property type="molecule type" value="Genomic_DNA"/>
</dbReference>
<organism evidence="1 2">
    <name type="scientific">Clostridium estertheticum subsp. estertheticum</name>
    <dbReference type="NCBI Taxonomy" id="1552"/>
    <lineage>
        <taxon>Bacteria</taxon>
        <taxon>Bacillati</taxon>
        <taxon>Bacillota</taxon>
        <taxon>Clostridia</taxon>
        <taxon>Eubacteriales</taxon>
        <taxon>Clostridiaceae</taxon>
        <taxon>Clostridium</taxon>
    </lineage>
</organism>
<sequence length="99" mass="11813">MIKQQIGNDIKSKEPLAQNNKKWCQLKKNEQICISNILRNQYIDFVLGKDRKPNKNEKEFITACAYLEVLENQIYISVPDLRKYFQSRIPKYDISIEKF</sequence>
<name>A0A1J0GGY5_9CLOT</name>
<dbReference type="KEGG" id="ceu:A7L45_11360"/>
<dbReference type="OrthoDB" id="1934617at2"/>
<evidence type="ECO:0000313" key="2">
    <source>
        <dbReference type="Proteomes" id="UP000182569"/>
    </source>
</evidence>
<reference evidence="2" key="1">
    <citation type="journal article" date="2016" name="Front. Microbiol.">
        <title>Complete Genome Sequence of Clostridium estertheticum DSM 8809, a Microbe Identified in Spoiled Vacuum Packed Beef.</title>
        <authorList>
            <person name="Yu Z."/>
            <person name="Gunn L."/>
            <person name="Brennan E."/>
            <person name="Reid R."/>
            <person name="Wall P.G."/>
            <person name="Gaora O.P."/>
            <person name="Hurley D."/>
            <person name="Bolton D."/>
            <person name="Fanning S."/>
        </authorList>
    </citation>
    <scope>NUCLEOTIDE SEQUENCE [LARGE SCALE GENOMIC DNA]</scope>
    <source>
        <strain evidence="2">DSM 8809</strain>
    </source>
</reference>